<dbReference type="GO" id="GO:0015074">
    <property type="term" value="P:DNA integration"/>
    <property type="evidence" value="ECO:0007669"/>
    <property type="project" value="InterPro"/>
</dbReference>
<evidence type="ECO:0000256" key="2">
    <source>
        <dbReference type="PROSITE-ProRule" id="PRU01248"/>
    </source>
</evidence>
<reference evidence="5" key="1">
    <citation type="submission" date="2018-02" db="EMBL/GenBank/DDBJ databases">
        <authorList>
            <person name="Moore K."/>
            <person name="Momper L."/>
        </authorList>
    </citation>
    <scope>NUCLEOTIDE SEQUENCE [LARGE SCALE GENOMIC DNA]</scope>
    <source>
        <strain evidence="5">ULC18</strain>
    </source>
</reference>
<dbReference type="InterPro" id="IPR044068">
    <property type="entry name" value="CB"/>
</dbReference>
<organism evidence="4 5">
    <name type="scientific">Stenomitos frigidus ULC18</name>
    <dbReference type="NCBI Taxonomy" id="2107698"/>
    <lineage>
        <taxon>Bacteria</taxon>
        <taxon>Bacillati</taxon>
        <taxon>Cyanobacteriota</taxon>
        <taxon>Cyanophyceae</taxon>
        <taxon>Leptolyngbyales</taxon>
        <taxon>Leptolyngbyaceae</taxon>
        <taxon>Stenomitos</taxon>
    </lineage>
</organism>
<dbReference type="InterPro" id="IPR011010">
    <property type="entry name" value="DNA_brk_join_enz"/>
</dbReference>
<evidence type="ECO:0000313" key="5">
    <source>
        <dbReference type="Proteomes" id="UP000239576"/>
    </source>
</evidence>
<sequence length="164" mass="19070">MAKVQVNLENFEGRLRLRWRQAGKRYCLALGLSDRPVNRLVAEQKARAIEADLATGNFDPTLQKYRPATNKQGEILVVELFNKFQSFKAKTDIDRRTLEKYQGFQPKLKEFFQQKTALSVTREDAESFRAWLLETKKLAPVTVKERIGLLKAAYEWGRQNKVNH</sequence>
<keyword evidence="1 2" id="KW-0238">DNA-binding</keyword>
<gene>
    <name evidence="4" type="ORF">C7B82_23840</name>
</gene>
<dbReference type="RefSeq" id="WP_106259177.1">
    <property type="nucleotide sequence ID" value="NZ_CAWNSW010000164.1"/>
</dbReference>
<dbReference type="Gene3D" id="1.10.150.130">
    <property type="match status" value="1"/>
</dbReference>
<dbReference type="InterPro" id="IPR004107">
    <property type="entry name" value="Integrase_SAM-like_N"/>
</dbReference>
<dbReference type="Proteomes" id="UP000239576">
    <property type="component" value="Unassembled WGS sequence"/>
</dbReference>
<accession>A0A2T1DYA5</accession>
<name>A0A2T1DYA5_9CYAN</name>
<dbReference type="Pfam" id="PF12167">
    <property type="entry name" value="Arm-DNA-bind_2"/>
    <property type="match status" value="1"/>
</dbReference>
<feature type="domain" description="Core-binding (CB)" evidence="3">
    <location>
        <begin position="75"/>
        <end position="158"/>
    </location>
</feature>
<dbReference type="OrthoDB" id="530235at2"/>
<dbReference type="InterPro" id="IPR010998">
    <property type="entry name" value="Integrase_recombinase_N"/>
</dbReference>
<proteinExistence type="predicted"/>
<evidence type="ECO:0000256" key="1">
    <source>
        <dbReference type="ARBA" id="ARBA00023125"/>
    </source>
</evidence>
<protein>
    <submittedName>
        <fullName evidence="4">Integrase</fullName>
    </submittedName>
</protein>
<dbReference type="Pfam" id="PF13495">
    <property type="entry name" value="Phage_int_SAM_4"/>
    <property type="match status" value="1"/>
</dbReference>
<dbReference type="InterPro" id="IPR022000">
    <property type="entry name" value="Min27-like_integrase_DNA_bind"/>
</dbReference>
<dbReference type="AlphaFoldDB" id="A0A2T1DYA5"/>
<keyword evidence="5" id="KW-1185">Reference proteome</keyword>
<dbReference type="PROSITE" id="PS51900">
    <property type="entry name" value="CB"/>
    <property type="match status" value="1"/>
</dbReference>
<dbReference type="EMBL" id="PVWK01000126">
    <property type="protein sequence ID" value="PSB25364.1"/>
    <property type="molecule type" value="Genomic_DNA"/>
</dbReference>
<evidence type="ECO:0000313" key="4">
    <source>
        <dbReference type="EMBL" id="PSB25364.1"/>
    </source>
</evidence>
<reference evidence="4 5" key="2">
    <citation type="submission" date="2018-03" db="EMBL/GenBank/DDBJ databases">
        <title>The ancient ancestry and fast evolution of plastids.</title>
        <authorList>
            <person name="Moore K.R."/>
            <person name="Magnabosco C."/>
            <person name="Momper L."/>
            <person name="Gold D.A."/>
            <person name="Bosak T."/>
            <person name="Fournier G.P."/>
        </authorList>
    </citation>
    <scope>NUCLEOTIDE SEQUENCE [LARGE SCALE GENOMIC DNA]</scope>
    <source>
        <strain evidence="4 5">ULC18</strain>
    </source>
</reference>
<comment type="caution">
    <text evidence="4">The sequence shown here is derived from an EMBL/GenBank/DDBJ whole genome shotgun (WGS) entry which is preliminary data.</text>
</comment>
<evidence type="ECO:0000259" key="3">
    <source>
        <dbReference type="PROSITE" id="PS51900"/>
    </source>
</evidence>
<dbReference type="SUPFAM" id="SSF56349">
    <property type="entry name" value="DNA breaking-rejoining enzymes"/>
    <property type="match status" value="1"/>
</dbReference>
<dbReference type="GO" id="GO:0003677">
    <property type="term" value="F:DNA binding"/>
    <property type="evidence" value="ECO:0007669"/>
    <property type="project" value="UniProtKB-UniRule"/>
</dbReference>